<dbReference type="OrthoDB" id="4356615at2759"/>
<protein>
    <submittedName>
        <fullName evidence="6">Uncharacterized protein</fullName>
    </submittedName>
</protein>
<dbReference type="InterPro" id="IPR056033">
    <property type="entry name" value="DUF7614"/>
</dbReference>
<gene>
    <name evidence="6" type="ORF">B0A49_02090</name>
</gene>
<feature type="region of interest" description="Disordered" evidence="1">
    <location>
        <begin position="191"/>
        <end position="497"/>
    </location>
</feature>
<dbReference type="InterPro" id="IPR056032">
    <property type="entry name" value="DUF7613"/>
</dbReference>
<reference evidence="6 7" key="1">
    <citation type="submission" date="2017-03" db="EMBL/GenBank/DDBJ databases">
        <title>Genomes of endolithic fungi from Antarctica.</title>
        <authorList>
            <person name="Coleine C."/>
            <person name="Masonjones S."/>
            <person name="Stajich J.E."/>
        </authorList>
    </citation>
    <scope>NUCLEOTIDE SEQUENCE [LARGE SCALE GENOMIC DNA]</scope>
    <source>
        <strain evidence="6 7">CCFEE 5187</strain>
    </source>
</reference>
<evidence type="ECO:0000259" key="3">
    <source>
        <dbReference type="Pfam" id="PF24587"/>
    </source>
</evidence>
<evidence type="ECO:0000259" key="2">
    <source>
        <dbReference type="Pfam" id="PF24586"/>
    </source>
</evidence>
<organism evidence="6 7">
    <name type="scientific">Cryomyces minteri</name>
    <dbReference type="NCBI Taxonomy" id="331657"/>
    <lineage>
        <taxon>Eukaryota</taxon>
        <taxon>Fungi</taxon>
        <taxon>Dikarya</taxon>
        <taxon>Ascomycota</taxon>
        <taxon>Pezizomycotina</taxon>
        <taxon>Dothideomycetes</taxon>
        <taxon>Dothideomycetes incertae sedis</taxon>
        <taxon>Cryomyces</taxon>
    </lineage>
</organism>
<feature type="compositionally biased region" description="Polar residues" evidence="1">
    <location>
        <begin position="376"/>
        <end position="386"/>
    </location>
</feature>
<sequence>MTENGLVTSPNRFLSKPKWRGKMFSNDEALAKETKDKFKLNDDVVDFLKPSTNRSQASPQRALVTPRIDIAAAQRWPGASQLKQIASPVSPFPSSMRSKDGNSSRKRKNLTVSFARTAPEMIGEGGDDAESPAVEVSKARRGQAPPTRTQSDRRGGSRDDSAVGGLVGIGISGGRGFDDFRPEALRRAQTSFGEVSAPLQRKMDPQPAYSPPLQDTHNERFRPGLLKRAQTGPVPAVGEGQGGDDEFRPGPLRRAPTGWDGVSADHEQLPPTPALNVAEHLYSPTESEISMSDNRRSPDPRQSNNNQGLAQLEQTVRSGEGRTSFDASLHPPAHEDARRPSTSSSISHSLSSPPDSRASIAFYYSQNPTPYAFPRPSTSSLNSHNFPSPLPRPSNSSSPVNALPSTQSRPSASDSLHLPTSRNTYSPPDNNAARLTPSSQLRPPPSPSYFPRMSPDQDEPMQSSSVNSDSAQGMPLSSDSNTRPMPSPGIAPGPANDTALDDFALRVTHMKGVFRLTAEQQRPLSNCTPSQWMRASLWWFLKGRAGLEILIRDRARSANAQAWDILTQPHVDLAKTWWIITEIVPTHIEKHDYDGRNNSGPIAAAREAGDHVSADLLESSATILANLTALIGSMSRNRVMPPHQSLIQGQDTTIWLEYPSFAPDVSSMLSGNASRSLVIESRTQPQYSTPLQSMPLADTKNDFCYARMFVSVSINTDDADTDRVTLPCVLSVQRGRTDWQIKINLCSQNELINVCVQPGANGNRKIGPSWENVQWKMRSRSVYIDLPRGFTLNVVFEEDGFKTLRGIHEYTRKVEATLQPEQDEKLVHEVTLRHFQYTDSSNTQSFPQDRIEHCRVRVFEKTLTRNEGSGARVFHRGYRLLVITSPRNKTLSSVNCDLGKERPMDFQFVLDAGGASAMNIKINEDKRRRNLYLTFNESSQFRRLYEVLNGLVVGPDESAALAKSPLSSLSIESASQAEGFTQSGNDPLKSLQWQELSVINHDSNDPKREHASTVLSENLRIIARHERGSVTDRLNLSPGELQIRLPASGAATLSILRPPQVDLTLSLINSSQTPFPAALTTLLHTVRTAPTVRTLGLPSLPALHALQLALTGYVVRFDAPASSFAIARRRAVVPLYKKWEATTARVQLVRSADERVVLLAFFDDFAHADALAFRLKSTDVFEMAKGAGNARWGVRLVDAKFALPAQETKSRKGSGTGGPTEGEEGLEAGEERMRRRFVSLDSLEYPAEHDDVTVAFEREEDCVLDCRTTLQQLDDKLSRLKSLGTATPNAVERIQYMATERQPLRGRLRQNYEEIKGQLIIETNHLVGLVYQKLQELSLDIKAGRRTSTVASSTYNDHDDDDTWTMVARELYLEGVPADALEARKDEFEPYIQEMRIEGAFDEGTPPDQDYPELTPEDSVSISESGSQRNAPSPAEHQISTDRYLCVFGGGPIEEFSRGTIFNPSITTRGVPLSHIFDVWELCRLSWSIEYMCAMPLTILNAFLRDHLHEIGDVLVRMNPVLYVCLAENSTD</sequence>
<proteinExistence type="predicted"/>
<dbReference type="Proteomes" id="UP000308768">
    <property type="component" value="Unassembled WGS sequence"/>
</dbReference>
<name>A0A4V5NHN9_9PEZI</name>
<dbReference type="InterPro" id="IPR056031">
    <property type="entry name" value="DUF7612"/>
</dbReference>
<feature type="compositionally biased region" description="Basic and acidic residues" evidence="1">
    <location>
        <begin position="150"/>
        <end position="161"/>
    </location>
</feature>
<dbReference type="EMBL" id="NAJN01000120">
    <property type="protein sequence ID" value="TKA78949.1"/>
    <property type="molecule type" value="Genomic_DNA"/>
</dbReference>
<evidence type="ECO:0000259" key="4">
    <source>
        <dbReference type="Pfam" id="PF24588"/>
    </source>
</evidence>
<dbReference type="Pfam" id="PF24589">
    <property type="entry name" value="DUF7614"/>
    <property type="match status" value="1"/>
</dbReference>
<feature type="compositionally biased region" description="Gly residues" evidence="1">
    <location>
        <begin position="165"/>
        <end position="175"/>
    </location>
</feature>
<comment type="caution">
    <text evidence="6">The sequence shown here is derived from an EMBL/GenBank/DDBJ whole genome shotgun (WGS) entry which is preliminary data.</text>
</comment>
<feature type="domain" description="DUF7613" evidence="4">
    <location>
        <begin position="959"/>
        <end position="1111"/>
    </location>
</feature>
<feature type="domain" description="DUF7611" evidence="2">
    <location>
        <begin position="658"/>
        <end position="818"/>
    </location>
</feature>
<dbReference type="Pfam" id="PF24586">
    <property type="entry name" value="DUF7611"/>
    <property type="match status" value="1"/>
</dbReference>
<evidence type="ECO:0000313" key="6">
    <source>
        <dbReference type="EMBL" id="TKA78949.1"/>
    </source>
</evidence>
<feature type="compositionally biased region" description="Low complexity" evidence="1">
    <location>
        <begin position="340"/>
        <end position="359"/>
    </location>
</feature>
<evidence type="ECO:0000256" key="1">
    <source>
        <dbReference type="SAM" id="MobiDB-lite"/>
    </source>
</evidence>
<feature type="domain" description="DUF7614" evidence="5">
    <location>
        <begin position="1117"/>
        <end position="1261"/>
    </location>
</feature>
<feature type="domain" description="DUF7612" evidence="3">
    <location>
        <begin position="820"/>
        <end position="951"/>
    </location>
</feature>
<feature type="region of interest" description="Disordered" evidence="1">
    <location>
        <begin position="1400"/>
        <end position="1437"/>
    </location>
</feature>
<dbReference type="Pfam" id="PF24588">
    <property type="entry name" value="DUF7613"/>
    <property type="match status" value="1"/>
</dbReference>
<dbReference type="InterPro" id="IPR056030">
    <property type="entry name" value="DUF7611"/>
</dbReference>
<feature type="region of interest" description="Disordered" evidence="1">
    <location>
        <begin position="1207"/>
        <end position="1229"/>
    </location>
</feature>
<feature type="compositionally biased region" description="Polar residues" evidence="1">
    <location>
        <begin position="1418"/>
        <end position="1431"/>
    </location>
</feature>
<accession>A0A4V5NHN9</accession>
<feature type="compositionally biased region" description="Polar residues" evidence="1">
    <location>
        <begin position="403"/>
        <end position="429"/>
    </location>
</feature>
<feature type="region of interest" description="Disordered" evidence="1">
    <location>
        <begin position="77"/>
        <end position="178"/>
    </location>
</feature>
<feature type="compositionally biased region" description="Polar residues" evidence="1">
    <location>
        <begin position="300"/>
        <end position="317"/>
    </location>
</feature>
<evidence type="ECO:0000259" key="5">
    <source>
        <dbReference type="Pfam" id="PF24589"/>
    </source>
</evidence>
<dbReference type="STRING" id="331657.A0A4V5NHN9"/>
<evidence type="ECO:0000313" key="7">
    <source>
        <dbReference type="Proteomes" id="UP000308768"/>
    </source>
</evidence>
<dbReference type="Pfam" id="PF24587">
    <property type="entry name" value="DUF7612"/>
    <property type="match status" value="1"/>
</dbReference>
<feature type="compositionally biased region" description="Polar residues" evidence="1">
    <location>
        <begin position="460"/>
        <end position="484"/>
    </location>
</feature>
<keyword evidence="7" id="KW-1185">Reference proteome</keyword>